<dbReference type="InterPro" id="IPR003607">
    <property type="entry name" value="HD/PDEase_dom"/>
</dbReference>
<comment type="caution">
    <text evidence="2">The sequence shown here is derived from an EMBL/GenBank/DDBJ whole genome shotgun (WGS) entry which is preliminary data.</text>
</comment>
<dbReference type="PANTHER" id="PTHR35569:SF1">
    <property type="entry name" value="CYANAMIDE HYDRATASE DDI2-RELATED"/>
    <property type="match status" value="1"/>
</dbReference>
<evidence type="ECO:0000259" key="1">
    <source>
        <dbReference type="Pfam" id="PF01966"/>
    </source>
</evidence>
<gene>
    <name evidence="2" type="ORF">VFPPC_16283</name>
</gene>
<dbReference type="SUPFAM" id="SSF109604">
    <property type="entry name" value="HD-domain/PDEase-like"/>
    <property type="match status" value="1"/>
</dbReference>
<dbReference type="Proteomes" id="UP000078397">
    <property type="component" value="Unassembled WGS sequence"/>
</dbReference>
<proteinExistence type="predicted"/>
<feature type="domain" description="HD" evidence="1">
    <location>
        <begin position="38"/>
        <end position="142"/>
    </location>
</feature>
<organism evidence="2 3">
    <name type="scientific">Pochonia chlamydosporia 170</name>
    <dbReference type="NCBI Taxonomy" id="1380566"/>
    <lineage>
        <taxon>Eukaryota</taxon>
        <taxon>Fungi</taxon>
        <taxon>Dikarya</taxon>
        <taxon>Ascomycota</taxon>
        <taxon>Pezizomycotina</taxon>
        <taxon>Sordariomycetes</taxon>
        <taxon>Hypocreomycetidae</taxon>
        <taxon>Hypocreales</taxon>
        <taxon>Clavicipitaceae</taxon>
        <taxon>Pochonia</taxon>
    </lineage>
</organism>
<dbReference type="PANTHER" id="PTHR35569">
    <property type="entry name" value="CYANAMIDE HYDRATASE DDI2-RELATED"/>
    <property type="match status" value="1"/>
</dbReference>
<dbReference type="Pfam" id="PF01966">
    <property type="entry name" value="HD"/>
    <property type="match status" value="1"/>
</dbReference>
<dbReference type="Gene3D" id="1.10.3210.10">
    <property type="entry name" value="Hypothetical protein af1432"/>
    <property type="match status" value="1"/>
</dbReference>
<dbReference type="OrthoDB" id="2378324at2759"/>
<dbReference type="STRING" id="1380566.A0A179FHD8"/>
<dbReference type="AlphaFoldDB" id="A0A179FHD8"/>
<sequence length="250" mass="27610">MQSSTFPSFPISQIEIPSTPLVKAALEYTKGITNAQTVNHCLRSTSFALLLIRKFEPLNTGDVDTEAVVLSTLLHDLGWSSDYTKISKDRRFEVDGAIMARNYISCSPDAEVSKWDKRRLQVVWDAIALHSSPSIAAYKEPEVWATQLGISADFFGPNLSLAGSPITPEEYKEIVAAFPRAGFKNAFIDMMCGLCKYKPDTTYDNFVGQIGKQHGLDGKGNGKDEFAKKFEENQAYFGLMGGLEGLGQFE</sequence>
<name>A0A179FHD8_METCM</name>
<dbReference type="KEGG" id="pchm:VFPPC_16283"/>
<dbReference type="InterPro" id="IPR006674">
    <property type="entry name" value="HD_domain"/>
</dbReference>
<dbReference type="RefSeq" id="XP_018142246.1">
    <property type="nucleotide sequence ID" value="XM_018294036.1"/>
</dbReference>
<accession>A0A179FHD8</accession>
<evidence type="ECO:0000313" key="3">
    <source>
        <dbReference type="Proteomes" id="UP000078397"/>
    </source>
</evidence>
<protein>
    <submittedName>
        <fullName evidence="2">Metal dependent phosphohydrolase</fullName>
    </submittedName>
</protein>
<dbReference type="GeneID" id="28858030"/>
<keyword evidence="3" id="KW-1185">Reference proteome</keyword>
<dbReference type="EMBL" id="LSBJ02000005">
    <property type="protein sequence ID" value="OAQ64932.1"/>
    <property type="molecule type" value="Genomic_DNA"/>
</dbReference>
<reference evidence="2 3" key="1">
    <citation type="journal article" date="2016" name="PLoS Pathog.">
        <title>Biosynthesis of antibiotic leucinostatins in bio-control fungus Purpureocillium lilacinum and their inhibition on phytophthora revealed by genome mining.</title>
        <authorList>
            <person name="Wang G."/>
            <person name="Liu Z."/>
            <person name="Lin R."/>
            <person name="Li E."/>
            <person name="Mao Z."/>
            <person name="Ling J."/>
            <person name="Yang Y."/>
            <person name="Yin W.B."/>
            <person name="Xie B."/>
        </authorList>
    </citation>
    <scope>NUCLEOTIDE SEQUENCE [LARGE SCALE GENOMIC DNA]</scope>
    <source>
        <strain evidence="2">170</strain>
    </source>
</reference>
<dbReference type="GO" id="GO:0016787">
    <property type="term" value="F:hydrolase activity"/>
    <property type="evidence" value="ECO:0007669"/>
    <property type="project" value="UniProtKB-KW"/>
</dbReference>
<evidence type="ECO:0000313" key="2">
    <source>
        <dbReference type="EMBL" id="OAQ64932.1"/>
    </source>
</evidence>
<dbReference type="CDD" id="cd00077">
    <property type="entry name" value="HDc"/>
    <property type="match status" value="1"/>
</dbReference>